<organism evidence="1 2">
    <name type="scientific">Pseudomonas amygdali pv. ulmi</name>
    <dbReference type="NCBI Taxonomy" id="251720"/>
    <lineage>
        <taxon>Bacteria</taxon>
        <taxon>Pseudomonadati</taxon>
        <taxon>Pseudomonadota</taxon>
        <taxon>Gammaproteobacteria</taxon>
        <taxon>Pseudomonadales</taxon>
        <taxon>Pseudomonadaceae</taxon>
        <taxon>Pseudomonas</taxon>
        <taxon>Pseudomonas amygdali</taxon>
    </lineage>
</organism>
<comment type="caution">
    <text evidence="1">The sequence shown here is derived from an EMBL/GenBank/DDBJ whole genome shotgun (WGS) entry which is preliminary data.</text>
</comment>
<gene>
    <name evidence="1" type="ORF">ALO41_200153</name>
</gene>
<evidence type="ECO:0000313" key="1">
    <source>
        <dbReference type="EMBL" id="KPZ12435.1"/>
    </source>
</evidence>
<protein>
    <submittedName>
        <fullName evidence="1">Uncharacterized protein</fullName>
    </submittedName>
</protein>
<dbReference type="AlphaFoldDB" id="A0A0Q0DVW5"/>
<proteinExistence type="predicted"/>
<dbReference type="PATRIC" id="fig|251720.4.peg.1965"/>
<name>A0A0Q0DVW5_PSEA0</name>
<sequence>MSAYEPCSLGGTPSQSPRWLLTVISSALDEMAIDTRNLLQTLSALNLGRCAQISCWSPCPFQTRSCHYVLGEAQATEVRGLLNLRVALVL</sequence>
<evidence type="ECO:0000313" key="2">
    <source>
        <dbReference type="Proteomes" id="UP000050266"/>
    </source>
</evidence>
<reference evidence="1 2" key="1">
    <citation type="submission" date="2015-09" db="EMBL/GenBank/DDBJ databases">
        <title>Genome announcement of multiple Pseudomonas syringae strains.</title>
        <authorList>
            <person name="Thakur S."/>
            <person name="Wang P.W."/>
            <person name="Gong Y."/>
            <person name="Weir B.S."/>
            <person name="Guttman D.S."/>
        </authorList>
    </citation>
    <scope>NUCLEOTIDE SEQUENCE [LARGE SCALE GENOMIC DNA]</scope>
    <source>
        <strain evidence="1 2">ICMP3962</strain>
    </source>
</reference>
<accession>A0A0Q0DVW5</accession>
<dbReference type="Proteomes" id="UP000050266">
    <property type="component" value="Unassembled WGS sequence"/>
</dbReference>
<dbReference type="EMBL" id="LJRQ01000195">
    <property type="protein sequence ID" value="KPZ12435.1"/>
    <property type="molecule type" value="Genomic_DNA"/>
</dbReference>